<keyword evidence="2" id="KW-1185">Reference proteome</keyword>
<protein>
    <submittedName>
        <fullName evidence="1">Uncharacterized protein</fullName>
    </submittedName>
</protein>
<evidence type="ECO:0000313" key="1">
    <source>
        <dbReference type="EMBL" id="KAI4383335.1"/>
    </source>
</evidence>
<reference evidence="2" key="1">
    <citation type="journal article" date="2023" name="Front. Plant Sci.">
        <title>Chromosomal-level genome assembly of Melastoma candidum provides insights into trichome evolution.</title>
        <authorList>
            <person name="Zhong Y."/>
            <person name="Wu W."/>
            <person name="Sun C."/>
            <person name="Zou P."/>
            <person name="Liu Y."/>
            <person name="Dai S."/>
            <person name="Zhou R."/>
        </authorList>
    </citation>
    <scope>NUCLEOTIDE SEQUENCE [LARGE SCALE GENOMIC DNA]</scope>
</reference>
<dbReference type="Proteomes" id="UP001057402">
    <property type="component" value="Chromosome 3"/>
</dbReference>
<evidence type="ECO:0000313" key="2">
    <source>
        <dbReference type="Proteomes" id="UP001057402"/>
    </source>
</evidence>
<name>A0ACB9RWP7_9MYRT</name>
<sequence>MASGQKPGEDKVGGGGSNNNDKKKKKKNKNKKEVEVEVEVEKDLVPKMASHYETLAEKAKDPPTPGGKDVKVEDETKDDNREKSSGEESPQKQGKNRGSAGKAKGGDKEDALDRAREKVSSVKDTAKEVAGKTLGSAKDAVMGITERTKELLIGKTEEETRDRQEEEVQEEENDRADGAHAQEGKIGGILGAVGEALVEIAVSTKDLVFGKGKSDLWEAEDNNVVYDLGYGGRGEQRQQHEH</sequence>
<dbReference type="EMBL" id="CM042882">
    <property type="protein sequence ID" value="KAI4383335.1"/>
    <property type="molecule type" value="Genomic_DNA"/>
</dbReference>
<gene>
    <name evidence="1" type="ORF">MLD38_009185</name>
</gene>
<comment type="caution">
    <text evidence="1">The sequence shown here is derived from an EMBL/GenBank/DDBJ whole genome shotgun (WGS) entry which is preliminary data.</text>
</comment>
<proteinExistence type="predicted"/>
<organism evidence="1 2">
    <name type="scientific">Melastoma candidum</name>
    <dbReference type="NCBI Taxonomy" id="119954"/>
    <lineage>
        <taxon>Eukaryota</taxon>
        <taxon>Viridiplantae</taxon>
        <taxon>Streptophyta</taxon>
        <taxon>Embryophyta</taxon>
        <taxon>Tracheophyta</taxon>
        <taxon>Spermatophyta</taxon>
        <taxon>Magnoliopsida</taxon>
        <taxon>eudicotyledons</taxon>
        <taxon>Gunneridae</taxon>
        <taxon>Pentapetalae</taxon>
        <taxon>rosids</taxon>
        <taxon>malvids</taxon>
        <taxon>Myrtales</taxon>
        <taxon>Melastomataceae</taxon>
        <taxon>Melastomatoideae</taxon>
        <taxon>Melastomateae</taxon>
        <taxon>Melastoma</taxon>
    </lineage>
</organism>
<accession>A0ACB9RWP7</accession>